<evidence type="ECO:0000313" key="2">
    <source>
        <dbReference type="EMBL" id="PHH98559.1"/>
    </source>
</evidence>
<feature type="transmembrane region" description="Helical" evidence="1">
    <location>
        <begin position="21"/>
        <end position="40"/>
    </location>
</feature>
<evidence type="ECO:0000256" key="1">
    <source>
        <dbReference type="SAM" id="Phobius"/>
    </source>
</evidence>
<dbReference type="InterPro" id="IPR053787">
    <property type="entry name" value="Autotransptr-assoc_N"/>
</dbReference>
<evidence type="ECO:0000313" key="3">
    <source>
        <dbReference type="Proteomes" id="UP000223525"/>
    </source>
</evidence>
<accession>A0A2C5ZGN3</accession>
<keyword evidence="1" id="KW-0472">Membrane</keyword>
<keyword evidence="1" id="KW-1133">Transmembrane helix</keyword>
<reference evidence="2 3" key="1">
    <citation type="submission" date="2017-06" db="EMBL/GenBank/DDBJ databases">
        <title>Draft genome sequence of Fusobacterium nucleatum subsp. polymorphum KCOM 1248 (=ChDC F113).</title>
        <authorList>
            <person name="Kook J.-K."/>
            <person name="Park S.-N."/>
            <person name="Lim Y.K."/>
            <person name="Roh H."/>
        </authorList>
    </citation>
    <scope>NUCLEOTIDE SEQUENCE [LARGE SCALE GENOMIC DNA]</scope>
    <source>
        <strain evidence="3">KCOM 1248 (ChDC F113)</strain>
    </source>
</reference>
<dbReference type="RefSeq" id="WP_143403717.1">
    <property type="nucleotide sequence ID" value="NZ_NIRK01000001.1"/>
</dbReference>
<dbReference type="EMBL" id="NIRK01000001">
    <property type="protein sequence ID" value="PHH98559.1"/>
    <property type="molecule type" value="Genomic_DNA"/>
</dbReference>
<name>A0A2C5ZGN3_FUSNP</name>
<comment type="caution">
    <text evidence="2">The sequence shown here is derived from an EMBL/GenBank/DDBJ whole genome shotgun (WGS) entry which is preliminary data.</text>
</comment>
<dbReference type="Proteomes" id="UP000223525">
    <property type="component" value="Unassembled WGS sequence"/>
</dbReference>
<dbReference type="NCBIfam" id="NF033175">
    <property type="entry name" value="fuso_auto_Nterm"/>
    <property type="match status" value="1"/>
</dbReference>
<proteinExistence type="predicted"/>
<protein>
    <submittedName>
        <fullName evidence="2">Autotransporter domain-containing protein</fullName>
    </submittedName>
</protein>
<organism evidence="2 3">
    <name type="scientific">Fusobacterium nucleatum subsp. polymorphum</name>
    <name type="common">Fusobacterium polymorphum</name>
    <dbReference type="NCBI Taxonomy" id="76857"/>
    <lineage>
        <taxon>Bacteria</taxon>
        <taxon>Fusobacteriati</taxon>
        <taxon>Fusobacteriota</taxon>
        <taxon>Fusobacteriia</taxon>
        <taxon>Fusobacteriales</taxon>
        <taxon>Fusobacteriaceae</taxon>
        <taxon>Fusobacterium</taxon>
    </lineage>
</organism>
<keyword evidence="1" id="KW-0812">Transmembrane</keyword>
<sequence>MDNNLYKVESTLRSIAKRYKSVKYSLGLAILFLMMGVSAFSEEVVAQEAVAQQEVMTTEQIASSKENLRNSVGSLQSKIDAARAENEKGLAGLRLELIQLMEQGDQVVKSPWSSWQFGANYMYDKWNGAYKGRGDKTEKYPYEGILTRSDNIYERNISPISKNYSLLPTSSNFRSASSNNRDGVLRGYGLVRGREVQEPIVGFDVSAGVRPKQVVKGAINIADKNPIAPEQPEAISFNTPTINIAPPAAVTVTAVVPTVTAPVVNAPSPNIPNLPGTLSFSPVTPTITAPTAPTITLSTPPTITFQAGGFGQSNEAMIHGGQGIHLMNYATYAASGTATFDVANTSSTLSSGSVAYDPGNLGSLGYTITNPAGTITTGDTMSAGMNAVISHVVPIDVAMTGNYVLNSTAGRNILFISVNPYEYHRTAADKKFSFQGNVTLNSNGGSSVVGIEHQLLNGGGGGGVSPNHQVSTIVENTGTITLGTGQNMIGMMLDTEYFGNPAYYKFAKAPQTNNMGKIIISKTATNSVGFDYGYYVTGSNNEGPNGTVKVGTITIDGDSNYGYRQKYYSGTSNYYDAMGTVDGSNGVITLNGNSNVGYSIAQGKTSGDPISNLVNMQVTVDGKNNVGFLRNSDTAAGLNTNAITLNATKLGTTFNFGTTAIGGALIRSDIHEVILDKDITVGATGIQNSLMQAGHDGKVTLASGKKITSTTANEFYGMTAGNFAGADAKKAIAKNNGELNIGGNKSLGMAIDVDDEGINNGKINFSGTSGAGVYNTGTFTSNSGSEINISGQSSVGAFNSGTNGNLTIANGAKIQGTADDTTGIYGTDGTATNNGAITMTADSVKGLVAGGANAKVINNKTVTVTGKGAVGAASLEGTITAAAGSITADGTSGIALYTGGTVGGTINANGGTIDAKNGAINVFADKGTINLNGATINTGANSLAFIKSSNGGIVDFKSATTANIATDGTGFYIPPASTPTTVTYTPFTGIGSISGFNNLSNLTLNMYKNSNVAVAAYVESDLSTLTGSSISGFNIVDKTGTHEYNDYLLYKSKLTADPGTTYAQFKGIALSNSSVINDTTLSTSDNNVNLMAQENTDTLAWVNLINNKTIELTGTNSLAMYASNGKIKNSAGANITIGDTGTAIYGKNKGAGDTDIENSGEITVGQGSTAIYA</sequence>
<gene>
    <name evidence="2" type="ORF">CA836_01595</name>
</gene>
<feature type="non-terminal residue" evidence="2">
    <location>
        <position position="1173"/>
    </location>
</feature>
<dbReference type="AlphaFoldDB" id="A0A2C5ZGN3"/>